<evidence type="ECO:0000256" key="1">
    <source>
        <dbReference type="ARBA" id="ARBA00004123"/>
    </source>
</evidence>
<feature type="region of interest" description="Disordered" evidence="10">
    <location>
        <begin position="288"/>
        <end position="312"/>
    </location>
</feature>
<accession>A0A1D1UML1</accession>
<dbReference type="Pfam" id="PF03826">
    <property type="entry name" value="OAR"/>
    <property type="match status" value="1"/>
</dbReference>
<dbReference type="InterPro" id="IPR003654">
    <property type="entry name" value="OAR_dom"/>
</dbReference>
<dbReference type="Proteomes" id="UP000186922">
    <property type="component" value="Unassembled WGS sequence"/>
</dbReference>
<proteinExistence type="inferred from homology"/>
<dbReference type="Gene3D" id="1.10.10.60">
    <property type="entry name" value="Homeodomain-like"/>
    <property type="match status" value="1"/>
</dbReference>
<evidence type="ECO:0000259" key="11">
    <source>
        <dbReference type="PROSITE" id="PS50071"/>
    </source>
</evidence>
<dbReference type="STRING" id="947166.A0A1D1UML1"/>
<dbReference type="PANTHER" id="PTHR46770:SF1">
    <property type="entry name" value="HOMEOBOX PROTEIN ORTHOPEDIA"/>
    <property type="match status" value="1"/>
</dbReference>
<comment type="caution">
    <text evidence="13">The sequence shown here is derived from an EMBL/GenBank/DDBJ whole genome shotgun (WGS) entry which is preliminary data.</text>
</comment>
<evidence type="ECO:0000313" key="13">
    <source>
        <dbReference type="EMBL" id="GAU90956.1"/>
    </source>
</evidence>
<dbReference type="GO" id="GO:0005634">
    <property type="term" value="C:nucleus"/>
    <property type="evidence" value="ECO:0007669"/>
    <property type="project" value="UniProtKB-SubCell"/>
</dbReference>
<evidence type="ECO:0000313" key="14">
    <source>
        <dbReference type="Proteomes" id="UP000186922"/>
    </source>
</evidence>
<sequence length="358" mass="38784">MESTLSYMAHFPSAEFLRKHGGGDMHLQDVGKSGKMSSHSGLSGSSHAHSPTGEDDDDGRSNSSASTSFVSAANQHNNAGLTKDSQLLEVITNLDNSANSNSTSGKTSKQKRHRTRFTPAQLNELERSFTKTHYPDIFYREEIAMRINLTESRVQVWFQNRRAKWKKRKKASNVFRSPGSMMPSHGLPPFGSSVDPFATPPSFQSLGCNTTTGQEAGRWSAQSFPHIALNSEYAWSGLTSVGSHAAHHQSLESCNGANPASLYALASNPFCSVATGFATSHHGNGPSILTQNSTASSSTNGTSSFNNSPVSTSNAVLQHSMQPDSLMGNFPCEPEWRGNSIANLRRRALEHTATMTFR</sequence>
<protein>
    <recommendedName>
        <fullName evidence="7">Homeobox protein unc-4</fullName>
    </recommendedName>
</protein>
<dbReference type="SMART" id="SM00389">
    <property type="entry name" value="HOX"/>
    <property type="match status" value="1"/>
</dbReference>
<evidence type="ECO:0000256" key="2">
    <source>
        <dbReference type="ARBA" id="ARBA00022473"/>
    </source>
</evidence>
<evidence type="ECO:0000256" key="6">
    <source>
        <dbReference type="ARBA" id="ARBA00038351"/>
    </source>
</evidence>
<dbReference type="InterPro" id="IPR017970">
    <property type="entry name" value="Homeobox_CS"/>
</dbReference>
<dbReference type="EMBL" id="BDGG01000001">
    <property type="protein sequence ID" value="GAU90956.1"/>
    <property type="molecule type" value="Genomic_DNA"/>
</dbReference>
<dbReference type="FunFam" id="1.10.10.60:FF:000057">
    <property type="entry name" value="Short stature homeobox 2"/>
    <property type="match status" value="1"/>
</dbReference>
<feature type="region of interest" description="Disordered" evidence="10">
    <location>
        <begin position="94"/>
        <end position="115"/>
    </location>
</feature>
<feature type="domain" description="Homeobox" evidence="11">
    <location>
        <begin position="108"/>
        <end position="168"/>
    </location>
</feature>
<dbReference type="SUPFAM" id="SSF46689">
    <property type="entry name" value="Homeodomain-like"/>
    <property type="match status" value="1"/>
</dbReference>
<keyword evidence="2" id="KW-0217">Developmental protein</keyword>
<evidence type="ECO:0000256" key="7">
    <source>
        <dbReference type="ARBA" id="ARBA00069290"/>
    </source>
</evidence>
<comment type="similarity">
    <text evidence="6">Belongs to the paired homeobox family. Unc-4 subfamily.</text>
</comment>
<gene>
    <name evidence="13" type="primary">RvY_03303-1</name>
    <name evidence="13" type="synonym">RvY_03303.1</name>
    <name evidence="13" type="ORF">RvY_03303</name>
</gene>
<name>A0A1D1UML1_RAMVA</name>
<dbReference type="InterPro" id="IPR001356">
    <property type="entry name" value="HD"/>
</dbReference>
<feature type="compositionally biased region" description="Low complexity" evidence="10">
    <location>
        <begin position="31"/>
        <end position="50"/>
    </location>
</feature>
<evidence type="ECO:0000256" key="5">
    <source>
        <dbReference type="ARBA" id="ARBA00023242"/>
    </source>
</evidence>
<feature type="domain" description="OAR" evidence="12">
    <location>
        <begin position="339"/>
        <end position="352"/>
    </location>
</feature>
<dbReference type="OrthoDB" id="6159439at2759"/>
<dbReference type="InterPro" id="IPR051895">
    <property type="entry name" value="OTP_Homeobox"/>
</dbReference>
<feature type="compositionally biased region" description="Low complexity" evidence="10">
    <location>
        <begin position="290"/>
        <end position="308"/>
    </location>
</feature>
<dbReference type="PANTHER" id="PTHR46770">
    <property type="entry name" value="HOMEOBOX PROTEIN ORTHOPEDIA"/>
    <property type="match status" value="1"/>
</dbReference>
<dbReference type="InterPro" id="IPR009057">
    <property type="entry name" value="Homeodomain-like_sf"/>
</dbReference>
<evidence type="ECO:0000256" key="3">
    <source>
        <dbReference type="ARBA" id="ARBA00023125"/>
    </source>
</evidence>
<dbReference type="GO" id="GO:0003677">
    <property type="term" value="F:DNA binding"/>
    <property type="evidence" value="ECO:0007669"/>
    <property type="project" value="UniProtKB-UniRule"/>
</dbReference>
<evidence type="ECO:0000256" key="4">
    <source>
        <dbReference type="ARBA" id="ARBA00023155"/>
    </source>
</evidence>
<dbReference type="PROSITE" id="PS00027">
    <property type="entry name" value="HOMEOBOX_1"/>
    <property type="match status" value="1"/>
</dbReference>
<evidence type="ECO:0000256" key="8">
    <source>
        <dbReference type="PROSITE-ProRule" id="PRU00108"/>
    </source>
</evidence>
<dbReference type="PROSITE" id="PS50803">
    <property type="entry name" value="OAR"/>
    <property type="match status" value="1"/>
</dbReference>
<keyword evidence="4 8" id="KW-0371">Homeobox</keyword>
<feature type="DNA-binding region" description="Homeobox" evidence="8">
    <location>
        <begin position="110"/>
        <end position="169"/>
    </location>
</feature>
<evidence type="ECO:0000256" key="9">
    <source>
        <dbReference type="RuleBase" id="RU000682"/>
    </source>
</evidence>
<keyword evidence="3 8" id="KW-0238">DNA-binding</keyword>
<dbReference type="Pfam" id="PF00046">
    <property type="entry name" value="Homeodomain"/>
    <property type="match status" value="1"/>
</dbReference>
<dbReference type="CDD" id="cd00086">
    <property type="entry name" value="homeodomain"/>
    <property type="match status" value="1"/>
</dbReference>
<dbReference type="GO" id="GO:0030182">
    <property type="term" value="P:neuron differentiation"/>
    <property type="evidence" value="ECO:0007669"/>
    <property type="project" value="TreeGrafter"/>
</dbReference>
<dbReference type="GO" id="GO:0000981">
    <property type="term" value="F:DNA-binding transcription factor activity, RNA polymerase II-specific"/>
    <property type="evidence" value="ECO:0007669"/>
    <property type="project" value="InterPro"/>
</dbReference>
<feature type="compositionally biased region" description="Basic and acidic residues" evidence="10">
    <location>
        <begin position="17"/>
        <end position="29"/>
    </location>
</feature>
<evidence type="ECO:0000256" key="10">
    <source>
        <dbReference type="SAM" id="MobiDB-lite"/>
    </source>
</evidence>
<feature type="region of interest" description="Disordered" evidence="10">
    <location>
        <begin position="17"/>
        <end position="67"/>
    </location>
</feature>
<comment type="subcellular location">
    <subcellularLocation>
        <location evidence="1 8 9">Nucleus</location>
    </subcellularLocation>
</comment>
<feature type="compositionally biased region" description="Polar residues" evidence="10">
    <location>
        <begin position="94"/>
        <end position="107"/>
    </location>
</feature>
<organism evidence="13 14">
    <name type="scientific">Ramazzottius varieornatus</name>
    <name type="common">Water bear</name>
    <name type="synonym">Tardigrade</name>
    <dbReference type="NCBI Taxonomy" id="947166"/>
    <lineage>
        <taxon>Eukaryota</taxon>
        <taxon>Metazoa</taxon>
        <taxon>Ecdysozoa</taxon>
        <taxon>Tardigrada</taxon>
        <taxon>Eutardigrada</taxon>
        <taxon>Parachela</taxon>
        <taxon>Hypsibioidea</taxon>
        <taxon>Ramazzottiidae</taxon>
        <taxon>Ramazzottius</taxon>
    </lineage>
</organism>
<dbReference type="AlphaFoldDB" id="A0A1D1UML1"/>
<keyword evidence="5 8" id="KW-0539">Nucleus</keyword>
<dbReference type="PROSITE" id="PS50071">
    <property type="entry name" value="HOMEOBOX_2"/>
    <property type="match status" value="1"/>
</dbReference>
<evidence type="ECO:0000259" key="12">
    <source>
        <dbReference type="PROSITE" id="PS50803"/>
    </source>
</evidence>
<keyword evidence="14" id="KW-1185">Reference proteome</keyword>
<reference evidence="13 14" key="1">
    <citation type="journal article" date="2016" name="Nat. Commun.">
        <title>Extremotolerant tardigrade genome and improved radiotolerance of human cultured cells by tardigrade-unique protein.</title>
        <authorList>
            <person name="Hashimoto T."/>
            <person name="Horikawa D.D."/>
            <person name="Saito Y."/>
            <person name="Kuwahara H."/>
            <person name="Kozuka-Hata H."/>
            <person name="Shin-I T."/>
            <person name="Minakuchi Y."/>
            <person name="Ohishi K."/>
            <person name="Motoyama A."/>
            <person name="Aizu T."/>
            <person name="Enomoto A."/>
            <person name="Kondo K."/>
            <person name="Tanaka S."/>
            <person name="Hara Y."/>
            <person name="Koshikawa S."/>
            <person name="Sagara H."/>
            <person name="Miura T."/>
            <person name="Yokobori S."/>
            <person name="Miyagawa K."/>
            <person name="Suzuki Y."/>
            <person name="Kubo T."/>
            <person name="Oyama M."/>
            <person name="Kohara Y."/>
            <person name="Fujiyama A."/>
            <person name="Arakawa K."/>
            <person name="Katayama T."/>
            <person name="Toyoda A."/>
            <person name="Kunieda T."/>
        </authorList>
    </citation>
    <scope>NUCLEOTIDE SEQUENCE [LARGE SCALE GENOMIC DNA]</scope>
    <source>
        <strain evidence="13 14">YOKOZUNA-1</strain>
    </source>
</reference>